<reference evidence="5" key="3">
    <citation type="submission" date="2020-05" db="UniProtKB">
        <authorList>
            <consortium name="EnsemblMetazoa"/>
        </authorList>
    </citation>
    <scope>IDENTIFICATION</scope>
    <source>
        <strain evidence="5">USDA</strain>
    </source>
</reference>
<feature type="region of interest" description="Disordered" evidence="2">
    <location>
        <begin position="1"/>
        <end position="38"/>
    </location>
</feature>
<dbReference type="KEGG" id="phu:Phum_PHUM368990"/>
<organism>
    <name type="scientific">Pediculus humanus subsp. corporis</name>
    <name type="common">Body louse</name>
    <dbReference type="NCBI Taxonomy" id="121224"/>
    <lineage>
        <taxon>Eukaryota</taxon>
        <taxon>Metazoa</taxon>
        <taxon>Ecdysozoa</taxon>
        <taxon>Arthropoda</taxon>
        <taxon>Hexapoda</taxon>
        <taxon>Insecta</taxon>
        <taxon>Pterygota</taxon>
        <taxon>Neoptera</taxon>
        <taxon>Paraneoptera</taxon>
        <taxon>Psocodea</taxon>
        <taxon>Troctomorpha</taxon>
        <taxon>Phthiraptera</taxon>
        <taxon>Anoplura</taxon>
        <taxon>Pediculidae</taxon>
        <taxon>Pediculus</taxon>
    </lineage>
</organism>
<evidence type="ECO:0000313" key="5">
    <source>
        <dbReference type="EnsemblMetazoa" id="PHUM368990-PA"/>
    </source>
</evidence>
<reference evidence="4" key="2">
    <citation type="submission" date="2007-04" db="EMBL/GenBank/DDBJ databases">
        <title>The genome of the human body louse.</title>
        <authorList>
            <consortium name="The Human Body Louse Genome Consortium"/>
            <person name="Kirkness E."/>
            <person name="Walenz B."/>
            <person name="Hass B."/>
            <person name="Bruggner R."/>
            <person name="Strausberg R."/>
        </authorList>
    </citation>
    <scope>NUCLEOTIDE SEQUENCE</scope>
    <source>
        <strain evidence="4">USDA</strain>
    </source>
</reference>
<dbReference type="VEuPathDB" id="VectorBase:PHUM368990"/>
<dbReference type="EMBL" id="DS235379">
    <property type="protein sequence ID" value="EEB15449.1"/>
    <property type="molecule type" value="Genomic_DNA"/>
</dbReference>
<evidence type="ECO:0000259" key="3">
    <source>
        <dbReference type="Pfam" id="PF08609"/>
    </source>
</evidence>
<name>E0VPZ3_PEDHC</name>
<dbReference type="OrthoDB" id="10250458at2759"/>
<dbReference type="FunCoup" id="E0VPZ3">
    <property type="interactions" value="1270"/>
</dbReference>
<accession>E0VPZ3</accession>
<evidence type="ECO:0000313" key="4">
    <source>
        <dbReference type="EMBL" id="EEB15449.1"/>
    </source>
</evidence>
<dbReference type="Gene3D" id="1.25.10.10">
    <property type="entry name" value="Leucine-rich Repeat Variant"/>
    <property type="match status" value="1"/>
</dbReference>
<dbReference type="PANTHER" id="PTHR19316:SF18">
    <property type="entry name" value="HSP70-BINDING PROTEIN 1"/>
    <property type="match status" value="1"/>
</dbReference>
<dbReference type="STRING" id="121224.E0VPZ3"/>
<dbReference type="PANTHER" id="PTHR19316">
    <property type="entry name" value="PROTEIN FOLDING REGULATOR"/>
    <property type="match status" value="1"/>
</dbReference>
<dbReference type="SUPFAM" id="SSF48371">
    <property type="entry name" value="ARM repeat"/>
    <property type="match status" value="1"/>
</dbReference>
<keyword evidence="1" id="KW-0677">Repeat</keyword>
<dbReference type="EMBL" id="AAZO01004291">
    <property type="status" value="NOT_ANNOTATED_CDS"/>
    <property type="molecule type" value="Genomic_DNA"/>
</dbReference>
<protein>
    <submittedName>
        <fullName evidence="4 5">Hsp70-binding protein, putative</fullName>
    </submittedName>
</protein>
<proteinExistence type="predicted"/>
<dbReference type="Pfam" id="PF08609">
    <property type="entry name" value="Fes1"/>
    <property type="match status" value="1"/>
</dbReference>
<gene>
    <name evidence="5" type="primary">8233567</name>
    <name evidence="4" type="ORF">Phum_PHUM368990</name>
</gene>
<evidence type="ECO:0000256" key="1">
    <source>
        <dbReference type="ARBA" id="ARBA00022737"/>
    </source>
</evidence>
<dbReference type="CTD" id="8233567"/>
<dbReference type="Proteomes" id="UP000009046">
    <property type="component" value="Unassembled WGS sequence"/>
</dbReference>
<dbReference type="AlphaFoldDB" id="E0VPZ3"/>
<feature type="compositionally biased region" description="Basic and acidic residues" evidence="2">
    <location>
        <begin position="1"/>
        <end position="23"/>
    </location>
</feature>
<dbReference type="InterPro" id="IPR013918">
    <property type="entry name" value="Nucleotide_exch_fac_Fes1"/>
</dbReference>
<dbReference type="GO" id="GO:0005783">
    <property type="term" value="C:endoplasmic reticulum"/>
    <property type="evidence" value="ECO:0007669"/>
    <property type="project" value="TreeGrafter"/>
</dbReference>
<dbReference type="OMA" id="CHVQSGL"/>
<dbReference type="HOGENOM" id="CLU_049387_0_0_1"/>
<evidence type="ECO:0000313" key="6">
    <source>
        <dbReference type="Proteomes" id="UP000009046"/>
    </source>
</evidence>
<dbReference type="InParanoid" id="E0VPZ3"/>
<sequence>MSSNREQTDNRLVSVREVERSSNSEEIPIASQPRPPRNLQDLLRYSTEAANLPGHESNENCLQTLSEEDRKFLENALKSMTLDIVEELLKHIKILQSANLIEGSVDSTKFEDALDSILDYVDNIDVANDFHKIGGFCIFKPCLQSIHSSIRWRGAELIAQLCQNNPYCQNKVLESKLVPTLLQMIDSDIDDLVRVKALYAISCLARGSEEGLKEFIITDGFSVLLRALQTDVQKLNIKSAFLLTSICQWKPHVKDDLVNMGYVEQLISQIAVFLQKYEEGHPPSLEHLLNALLAIVEDNSMAQEISRTPELRFKSLLDFIIKNSENKEEFNEENEYASKLSSIIFGECENTDEDR</sequence>
<reference evidence="4" key="1">
    <citation type="submission" date="2007-04" db="EMBL/GenBank/DDBJ databases">
        <title>Annotation of Pediculus humanus corporis strain USDA.</title>
        <authorList>
            <person name="Kirkness E."/>
            <person name="Hannick L."/>
            <person name="Hass B."/>
            <person name="Bruggner R."/>
            <person name="Lawson D."/>
            <person name="Bidwell S."/>
            <person name="Joardar V."/>
            <person name="Caler E."/>
            <person name="Walenz B."/>
            <person name="Inman J."/>
            <person name="Schobel S."/>
            <person name="Galinsky K."/>
            <person name="Amedeo P."/>
            <person name="Strausberg R."/>
        </authorList>
    </citation>
    <scope>NUCLEOTIDE SEQUENCE</scope>
    <source>
        <strain evidence="4">USDA</strain>
    </source>
</reference>
<dbReference type="InterPro" id="IPR011989">
    <property type="entry name" value="ARM-like"/>
</dbReference>
<dbReference type="GO" id="GO:0000774">
    <property type="term" value="F:adenyl-nucleotide exchange factor activity"/>
    <property type="evidence" value="ECO:0007669"/>
    <property type="project" value="TreeGrafter"/>
</dbReference>
<dbReference type="RefSeq" id="XP_002428187.1">
    <property type="nucleotide sequence ID" value="XM_002428142.1"/>
</dbReference>
<dbReference type="EnsemblMetazoa" id="PHUM368990-RA">
    <property type="protein sequence ID" value="PHUM368990-PA"/>
    <property type="gene ID" value="PHUM368990"/>
</dbReference>
<keyword evidence="6" id="KW-1185">Reference proteome</keyword>
<evidence type="ECO:0000256" key="2">
    <source>
        <dbReference type="SAM" id="MobiDB-lite"/>
    </source>
</evidence>
<dbReference type="InterPro" id="IPR016024">
    <property type="entry name" value="ARM-type_fold"/>
</dbReference>
<feature type="domain" description="Nucleotide exchange factor Fes1" evidence="3">
    <location>
        <begin position="39"/>
        <end position="129"/>
    </location>
</feature>
<dbReference type="eggNOG" id="KOG2160">
    <property type="taxonomic scope" value="Eukaryota"/>
</dbReference>
<dbReference type="InterPro" id="IPR050693">
    <property type="entry name" value="Hsp70_NEF-Inhibitors"/>
</dbReference>
<dbReference type="GeneID" id="8233567"/>